<dbReference type="FunFam" id="3.40.47.10:FF:000018">
    <property type="entry name" value="3-oxoacyl-[acyl-carrier-protein] synthase 2"/>
    <property type="match status" value="1"/>
</dbReference>
<evidence type="ECO:0000256" key="3">
    <source>
        <dbReference type="ARBA" id="ARBA00022679"/>
    </source>
</evidence>
<dbReference type="GO" id="GO:0005829">
    <property type="term" value="C:cytosol"/>
    <property type="evidence" value="ECO:0007669"/>
    <property type="project" value="TreeGrafter"/>
</dbReference>
<dbReference type="InterPro" id="IPR016039">
    <property type="entry name" value="Thiolase-like"/>
</dbReference>
<dbReference type="GO" id="GO:0004315">
    <property type="term" value="F:3-oxoacyl-[acyl-carrier-protein] synthase activity"/>
    <property type="evidence" value="ECO:0007669"/>
    <property type="project" value="InterPro"/>
</dbReference>
<dbReference type="PANTHER" id="PTHR11712">
    <property type="entry name" value="POLYKETIDE SYNTHASE-RELATED"/>
    <property type="match status" value="1"/>
</dbReference>
<sequence>MGQAPPIRVAVTGIGAITPLGLNIASTWESALAGRSGIDYITAFDASEQPVSIAAEVKGFDPTTVASAKEVRKLERNVLFALAAGTEALNDSGLKDFDPTRIGIVFGSAVGGIGGVVDQWDIYRERGADRVSPSFLPNILVDSASGQLAINLGIRGPNFAVVSACATGSHAIGEAAEAIRRGSVDAVLAGGTEACIHPIMLAGFTAMRGLAHEDEVPSDACRPFDARRAGFVMAEGSGAVILENWELAERRGARIYAEVLGYGASNDAHHMAQPEPEAQGVAGMMRAALERAGIDRERVGYINAHGTSTPLGDLAETKAIKNVFGDHAYKLAVSSTKSMMGHTFGAAGAIEAIMCILALHNGVLPPTINYREPDPDCDLDYVPNVAREVQIDVALSNAMGLGGHNGCVLLGRAS</sequence>
<dbReference type="InterPro" id="IPR017568">
    <property type="entry name" value="3-oxoacyl-ACP_synth-2"/>
</dbReference>
<dbReference type="InterPro" id="IPR014031">
    <property type="entry name" value="Ketoacyl_synth_C"/>
</dbReference>
<dbReference type="AlphaFoldDB" id="A0A6J6P0D5"/>
<dbReference type="InterPro" id="IPR000794">
    <property type="entry name" value="Beta-ketoacyl_synthase"/>
</dbReference>
<evidence type="ECO:0000256" key="1">
    <source>
        <dbReference type="ARBA" id="ARBA00008467"/>
    </source>
</evidence>
<dbReference type="SMART" id="SM00825">
    <property type="entry name" value="PKS_KS"/>
    <property type="match status" value="1"/>
</dbReference>
<comment type="similarity">
    <text evidence="1">Belongs to the thiolase-like superfamily. Beta-ketoacyl-ACP synthases family.</text>
</comment>
<dbReference type="NCBIfam" id="NF005589">
    <property type="entry name" value="PRK07314.1"/>
    <property type="match status" value="1"/>
</dbReference>
<evidence type="ECO:0000256" key="6">
    <source>
        <dbReference type="ARBA" id="ARBA00023160"/>
    </source>
</evidence>
<keyword evidence="3" id="KW-0808">Transferase</keyword>
<dbReference type="Pfam" id="PF02801">
    <property type="entry name" value="Ketoacyl-synt_C"/>
    <property type="match status" value="1"/>
</dbReference>
<dbReference type="NCBIfam" id="TIGR03150">
    <property type="entry name" value="fabF"/>
    <property type="match status" value="1"/>
</dbReference>
<keyword evidence="6" id="KW-0275">Fatty acid biosynthesis</keyword>
<gene>
    <name evidence="9" type="ORF">UFOPK2399_00790</name>
</gene>
<evidence type="ECO:0000256" key="2">
    <source>
        <dbReference type="ARBA" id="ARBA00022516"/>
    </source>
</evidence>
<dbReference type="InterPro" id="IPR014030">
    <property type="entry name" value="Ketoacyl_synth_N"/>
</dbReference>
<evidence type="ECO:0000256" key="4">
    <source>
        <dbReference type="ARBA" id="ARBA00022832"/>
    </source>
</evidence>
<reference evidence="9" key="1">
    <citation type="submission" date="2020-05" db="EMBL/GenBank/DDBJ databases">
        <authorList>
            <person name="Chiriac C."/>
            <person name="Salcher M."/>
            <person name="Ghai R."/>
            <person name="Kavagutti S V."/>
        </authorList>
    </citation>
    <scope>NUCLEOTIDE SEQUENCE</scope>
</reference>
<keyword evidence="4" id="KW-0276">Fatty acid metabolism</keyword>
<evidence type="ECO:0000256" key="7">
    <source>
        <dbReference type="ARBA" id="ARBA00023315"/>
    </source>
</evidence>
<dbReference type="PROSITE" id="PS52004">
    <property type="entry name" value="KS3_2"/>
    <property type="match status" value="1"/>
</dbReference>
<feature type="domain" description="Ketosynthase family 3 (KS3)" evidence="8">
    <location>
        <begin position="6"/>
        <end position="412"/>
    </location>
</feature>
<keyword evidence="5" id="KW-0443">Lipid metabolism</keyword>
<protein>
    <submittedName>
        <fullName evidence="9">Unannotated protein</fullName>
    </submittedName>
</protein>
<dbReference type="InterPro" id="IPR020841">
    <property type="entry name" value="PKS_Beta-ketoAc_synthase_dom"/>
</dbReference>
<evidence type="ECO:0000256" key="5">
    <source>
        <dbReference type="ARBA" id="ARBA00023098"/>
    </source>
</evidence>
<evidence type="ECO:0000313" key="9">
    <source>
        <dbReference type="EMBL" id="CAB4692077.1"/>
    </source>
</evidence>
<dbReference type="PROSITE" id="PS00606">
    <property type="entry name" value="KS3_1"/>
    <property type="match status" value="1"/>
</dbReference>
<dbReference type="PIRSF" id="PIRSF000447">
    <property type="entry name" value="KAS_II"/>
    <property type="match status" value="1"/>
</dbReference>
<name>A0A6J6P0D5_9ZZZZ</name>
<dbReference type="CDD" id="cd00834">
    <property type="entry name" value="KAS_I_II"/>
    <property type="match status" value="1"/>
</dbReference>
<dbReference type="GO" id="GO:0006633">
    <property type="term" value="P:fatty acid biosynthetic process"/>
    <property type="evidence" value="ECO:0007669"/>
    <property type="project" value="UniProtKB-KW"/>
</dbReference>
<proteinExistence type="inferred from homology"/>
<keyword evidence="7" id="KW-0012">Acyltransferase</keyword>
<organism evidence="9">
    <name type="scientific">freshwater metagenome</name>
    <dbReference type="NCBI Taxonomy" id="449393"/>
    <lineage>
        <taxon>unclassified sequences</taxon>
        <taxon>metagenomes</taxon>
        <taxon>ecological metagenomes</taxon>
    </lineage>
</organism>
<dbReference type="EMBL" id="CAEZXP010000001">
    <property type="protein sequence ID" value="CAB4692077.1"/>
    <property type="molecule type" value="Genomic_DNA"/>
</dbReference>
<dbReference type="PANTHER" id="PTHR11712:SF336">
    <property type="entry name" value="3-OXOACYL-[ACYL-CARRIER-PROTEIN] SYNTHASE, MITOCHONDRIAL"/>
    <property type="match status" value="1"/>
</dbReference>
<dbReference type="Gene3D" id="3.40.47.10">
    <property type="match status" value="1"/>
</dbReference>
<dbReference type="FunFam" id="3.40.47.10:FF:000029">
    <property type="entry name" value="3-oxoacyl-[acyl-carrier-protein] synthase 1"/>
    <property type="match status" value="1"/>
</dbReference>
<dbReference type="Pfam" id="PF00109">
    <property type="entry name" value="ketoacyl-synt"/>
    <property type="match status" value="1"/>
</dbReference>
<accession>A0A6J6P0D5</accession>
<dbReference type="InterPro" id="IPR018201">
    <property type="entry name" value="Ketoacyl_synth_AS"/>
</dbReference>
<dbReference type="SUPFAM" id="SSF53901">
    <property type="entry name" value="Thiolase-like"/>
    <property type="match status" value="2"/>
</dbReference>
<evidence type="ECO:0000259" key="8">
    <source>
        <dbReference type="PROSITE" id="PS52004"/>
    </source>
</evidence>
<keyword evidence="2" id="KW-0444">Lipid biosynthesis</keyword>